<evidence type="ECO:0000256" key="2">
    <source>
        <dbReference type="ARBA" id="ARBA00005658"/>
    </source>
</evidence>
<organism evidence="9 10">
    <name type="scientific">Paraglaciecola arctica BSs20135</name>
    <dbReference type="NCBI Taxonomy" id="493475"/>
    <lineage>
        <taxon>Bacteria</taxon>
        <taxon>Pseudomonadati</taxon>
        <taxon>Pseudomonadota</taxon>
        <taxon>Gammaproteobacteria</taxon>
        <taxon>Alteromonadales</taxon>
        <taxon>Alteromonadaceae</taxon>
        <taxon>Paraglaciecola</taxon>
    </lineage>
</organism>
<dbReference type="AlphaFoldDB" id="K6YAL7"/>
<gene>
    <name evidence="9" type="ORF">GARC_4044</name>
</gene>
<dbReference type="PANTHER" id="PTHR30047">
    <property type="entry name" value="HIGH-AFFINITY CHOLINE TRANSPORT PROTEIN-RELATED"/>
    <property type="match status" value="1"/>
</dbReference>
<dbReference type="STRING" id="493475.GARC_4044"/>
<dbReference type="GO" id="GO:0022857">
    <property type="term" value="F:transmembrane transporter activity"/>
    <property type="evidence" value="ECO:0007669"/>
    <property type="project" value="InterPro"/>
</dbReference>
<keyword evidence="7 8" id="KW-0472">Membrane</keyword>
<feature type="transmembrane region" description="Helical" evidence="8">
    <location>
        <begin position="403"/>
        <end position="427"/>
    </location>
</feature>
<feature type="transmembrane region" description="Helical" evidence="8">
    <location>
        <begin position="184"/>
        <end position="206"/>
    </location>
</feature>
<dbReference type="GO" id="GO:0005886">
    <property type="term" value="C:plasma membrane"/>
    <property type="evidence" value="ECO:0007669"/>
    <property type="project" value="UniProtKB-SubCell"/>
</dbReference>
<sequence>MNKSKLDVAVFSPAFLIAAAVALTLIIHPQASQQWANDAMAFITAKFGWLFVIFGFSAFIFALYLAFGRYGRVRLDTKDGEKEYSEVSWAAMMFSAGIGIGLMSWSFVEPIYYLSTPPLEIVPGSDQAYSWGHMYTLFHWSFVPWSLYALPAVAVAYRLHVRKRHFLRVSEACRPVFKGQSDGVLGAVTDTLILLGLLGGAGTSLGLGVPLVSELVSHLFGIEDSIGMRLGVIGVWALLFGGSAYRGLKNGIRWLSDVNIVLAIIVMLFVFIAGPTVFILSMTFNSLGLLLDSFARISFWLAPVTGNSFPNNWTLFYWAWWVAYAPLMGLFIGRISKGRTIRSLVLGTLLWGSLGCMSFLAICGAYALNLELTGVLAVQDILAQQGIPKTVVAILETLPMSTFVIVVFTLLCFVFLATTLDSSAYVLASISTKNLSADQEPARWNRVAWAVILAVIAVGLLVIDALDTVKASTVILALPLIPILLVMFKSLMKQLKQDFGAVLHRPDIIIQTPQQGAKKESFHE</sequence>
<keyword evidence="4" id="KW-1003">Cell membrane</keyword>
<dbReference type="RefSeq" id="WP_007623480.1">
    <property type="nucleotide sequence ID" value="NZ_BAEO01000058.1"/>
</dbReference>
<evidence type="ECO:0000256" key="1">
    <source>
        <dbReference type="ARBA" id="ARBA00004651"/>
    </source>
</evidence>
<keyword evidence="3" id="KW-0813">Transport</keyword>
<keyword evidence="10" id="KW-1185">Reference proteome</keyword>
<dbReference type="PANTHER" id="PTHR30047:SF7">
    <property type="entry name" value="HIGH-AFFINITY CHOLINE TRANSPORT PROTEIN"/>
    <property type="match status" value="1"/>
</dbReference>
<dbReference type="PROSITE" id="PS01303">
    <property type="entry name" value="BCCT"/>
    <property type="match status" value="1"/>
</dbReference>
<evidence type="ECO:0000256" key="8">
    <source>
        <dbReference type="SAM" id="Phobius"/>
    </source>
</evidence>
<accession>K6YAL7</accession>
<proteinExistence type="inferred from homology"/>
<feature type="transmembrane region" description="Helical" evidence="8">
    <location>
        <begin position="47"/>
        <end position="67"/>
    </location>
</feature>
<feature type="transmembrane region" description="Helical" evidence="8">
    <location>
        <begin position="315"/>
        <end position="332"/>
    </location>
</feature>
<evidence type="ECO:0000256" key="6">
    <source>
        <dbReference type="ARBA" id="ARBA00022989"/>
    </source>
</evidence>
<dbReference type="EMBL" id="BAEO01000058">
    <property type="protein sequence ID" value="GAC20991.1"/>
    <property type="molecule type" value="Genomic_DNA"/>
</dbReference>
<keyword evidence="6 8" id="KW-1133">Transmembrane helix</keyword>
<dbReference type="Proteomes" id="UP000006327">
    <property type="component" value="Unassembled WGS sequence"/>
</dbReference>
<feature type="transmembrane region" description="Helical" evidence="8">
    <location>
        <begin position="226"/>
        <end position="248"/>
    </location>
</feature>
<comment type="subcellular location">
    <subcellularLocation>
        <location evidence="1">Cell membrane</location>
        <topology evidence="1">Multi-pass membrane protein</topology>
    </subcellularLocation>
</comment>
<dbReference type="eggNOG" id="COG1292">
    <property type="taxonomic scope" value="Bacteria"/>
</dbReference>
<keyword evidence="5 8" id="KW-0812">Transmembrane</keyword>
<comment type="similarity">
    <text evidence="2">Belongs to the BCCT transporter (TC 2.A.15) family.</text>
</comment>
<dbReference type="Pfam" id="PF02028">
    <property type="entry name" value="BCCT"/>
    <property type="match status" value="1"/>
</dbReference>
<evidence type="ECO:0000313" key="9">
    <source>
        <dbReference type="EMBL" id="GAC20991.1"/>
    </source>
</evidence>
<feature type="transmembrane region" description="Helical" evidence="8">
    <location>
        <begin position="137"/>
        <end position="159"/>
    </location>
</feature>
<name>K6YAL7_9ALTE</name>
<evidence type="ECO:0000256" key="3">
    <source>
        <dbReference type="ARBA" id="ARBA00022448"/>
    </source>
</evidence>
<evidence type="ECO:0000313" key="10">
    <source>
        <dbReference type="Proteomes" id="UP000006327"/>
    </source>
</evidence>
<feature type="transmembrane region" description="Helical" evidence="8">
    <location>
        <begin position="7"/>
        <end position="27"/>
    </location>
</feature>
<protein>
    <submittedName>
        <fullName evidence="9">Betaine/carnitine transporter, BCCT family</fullName>
    </submittedName>
</protein>
<evidence type="ECO:0000256" key="7">
    <source>
        <dbReference type="ARBA" id="ARBA00023136"/>
    </source>
</evidence>
<dbReference type="NCBIfam" id="TIGR00842">
    <property type="entry name" value="bcct"/>
    <property type="match status" value="1"/>
</dbReference>
<evidence type="ECO:0000256" key="4">
    <source>
        <dbReference type="ARBA" id="ARBA00022475"/>
    </source>
</evidence>
<comment type="caution">
    <text evidence="9">The sequence shown here is derived from an EMBL/GenBank/DDBJ whole genome shotgun (WGS) entry which is preliminary data.</text>
</comment>
<dbReference type="OrthoDB" id="9775735at2"/>
<reference evidence="9 10" key="1">
    <citation type="journal article" date="2017" name="Antonie Van Leeuwenhoek">
        <title>Rhizobium rhizosphaerae sp. nov., a novel species isolated from rice rhizosphere.</title>
        <authorList>
            <person name="Zhao J.J."/>
            <person name="Zhang J."/>
            <person name="Zhang R.J."/>
            <person name="Zhang C.W."/>
            <person name="Yin H.Q."/>
            <person name="Zhang X.X."/>
        </authorList>
    </citation>
    <scope>NUCLEOTIDE SEQUENCE [LARGE SCALE GENOMIC DNA]</scope>
    <source>
        <strain evidence="9 10">BSs20135</strain>
    </source>
</reference>
<dbReference type="InterPro" id="IPR000060">
    <property type="entry name" value="BCCT_transptr"/>
</dbReference>
<feature type="transmembrane region" description="Helical" evidence="8">
    <location>
        <begin position="469"/>
        <end position="488"/>
    </location>
</feature>
<evidence type="ECO:0000256" key="5">
    <source>
        <dbReference type="ARBA" id="ARBA00022692"/>
    </source>
</evidence>
<dbReference type="InterPro" id="IPR018093">
    <property type="entry name" value="BCCT_CS"/>
</dbReference>
<feature type="transmembrane region" description="Helical" evidence="8">
    <location>
        <begin position="260"/>
        <end position="284"/>
    </location>
</feature>
<feature type="transmembrane region" description="Helical" evidence="8">
    <location>
        <begin position="447"/>
        <end position="463"/>
    </location>
</feature>
<feature type="transmembrane region" description="Helical" evidence="8">
    <location>
        <begin position="87"/>
        <end position="108"/>
    </location>
</feature>
<feature type="transmembrane region" description="Helical" evidence="8">
    <location>
        <begin position="344"/>
        <end position="368"/>
    </location>
</feature>